<name>A0A1L3JKU7_9FLAO</name>
<sequence length="93" mass="11183">MAFKVVIKPEAEQELLEALKWYDSKEINLGSELYFEISKLIDAIQENPNLFQKRYKDFRITFTKRFRYGIHYTLEKDIIYIHAILHTSQKSPK</sequence>
<evidence type="ECO:0000313" key="3">
    <source>
        <dbReference type="Proteomes" id="UP000181898"/>
    </source>
</evidence>
<dbReference type="Proteomes" id="UP000181898">
    <property type="component" value="Chromosome"/>
</dbReference>
<dbReference type="AlphaFoldDB" id="A0A1L3JKU7"/>
<protein>
    <recommendedName>
        <fullName evidence="4">Plasmid stabilization system</fullName>
    </recommendedName>
</protein>
<gene>
    <name evidence="2" type="ORF">LPB136_10335</name>
</gene>
<proteinExistence type="predicted"/>
<evidence type="ECO:0008006" key="4">
    <source>
        <dbReference type="Google" id="ProtNLM"/>
    </source>
</evidence>
<reference evidence="2 3" key="1">
    <citation type="submission" date="2016-11" db="EMBL/GenBank/DDBJ databases">
        <title>Tenacibaculum sp. LPB0136, isolated from marine environment.</title>
        <authorList>
            <person name="Kim E."/>
            <person name="Yi H."/>
        </authorList>
    </citation>
    <scope>NUCLEOTIDE SEQUENCE [LARGE SCALE GENOMIC DNA]</scope>
    <source>
        <strain evidence="2 3">LPB0136</strain>
    </source>
</reference>
<dbReference type="OrthoDB" id="595476at2"/>
<evidence type="ECO:0000256" key="1">
    <source>
        <dbReference type="ARBA" id="ARBA00022649"/>
    </source>
</evidence>
<dbReference type="Gene3D" id="3.30.2310.20">
    <property type="entry name" value="RelE-like"/>
    <property type="match status" value="1"/>
</dbReference>
<dbReference type="STRING" id="1850252.LPB136_10335"/>
<dbReference type="RefSeq" id="WP_072556261.1">
    <property type="nucleotide sequence ID" value="NZ_CP018155.1"/>
</dbReference>
<dbReference type="InterPro" id="IPR007712">
    <property type="entry name" value="RelE/ParE_toxin"/>
</dbReference>
<dbReference type="Pfam" id="PF05016">
    <property type="entry name" value="ParE_toxin"/>
    <property type="match status" value="1"/>
</dbReference>
<accession>A0A1L3JKU7</accession>
<keyword evidence="1" id="KW-1277">Toxin-antitoxin system</keyword>
<organism evidence="2 3">
    <name type="scientific">Tenacibaculum todarodis</name>
    <dbReference type="NCBI Taxonomy" id="1850252"/>
    <lineage>
        <taxon>Bacteria</taxon>
        <taxon>Pseudomonadati</taxon>
        <taxon>Bacteroidota</taxon>
        <taxon>Flavobacteriia</taxon>
        <taxon>Flavobacteriales</taxon>
        <taxon>Flavobacteriaceae</taxon>
        <taxon>Tenacibaculum</taxon>
    </lineage>
</organism>
<evidence type="ECO:0000313" key="2">
    <source>
        <dbReference type="EMBL" id="APG65737.1"/>
    </source>
</evidence>
<dbReference type="KEGG" id="ten:LPB136_10335"/>
<dbReference type="InterPro" id="IPR035093">
    <property type="entry name" value="RelE/ParE_toxin_dom_sf"/>
</dbReference>
<keyword evidence="3" id="KW-1185">Reference proteome</keyword>
<dbReference type="EMBL" id="CP018155">
    <property type="protein sequence ID" value="APG65737.1"/>
    <property type="molecule type" value="Genomic_DNA"/>
</dbReference>